<evidence type="ECO:0000256" key="3">
    <source>
        <dbReference type="ARBA" id="ARBA00022475"/>
    </source>
</evidence>
<dbReference type="GO" id="GO:0055085">
    <property type="term" value="P:transmembrane transport"/>
    <property type="evidence" value="ECO:0007669"/>
    <property type="project" value="InterPro"/>
</dbReference>
<organism evidence="9 10">
    <name type="scientific">Labrys okinawensis</name>
    <dbReference type="NCBI Taxonomy" id="346911"/>
    <lineage>
        <taxon>Bacteria</taxon>
        <taxon>Pseudomonadati</taxon>
        <taxon>Pseudomonadota</taxon>
        <taxon>Alphaproteobacteria</taxon>
        <taxon>Hyphomicrobiales</taxon>
        <taxon>Xanthobacteraceae</taxon>
        <taxon>Labrys</taxon>
    </lineage>
</organism>
<dbReference type="InterPro" id="IPR035906">
    <property type="entry name" value="MetI-like_sf"/>
</dbReference>
<evidence type="ECO:0000256" key="4">
    <source>
        <dbReference type="ARBA" id="ARBA00022692"/>
    </source>
</evidence>
<reference evidence="9 10" key="1">
    <citation type="submission" date="2018-02" db="EMBL/GenBank/DDBJ databases">
        <title>Whole genome sequencing of endophytic bacterium.</title>
        <authorList>
            <person name="Eedara R."/>
            <person name="Podile A.R."/>
        </authorList>
    </citation>
    <scope>NUCLEOTIDE SEQUENCE [LARGE SCALE GENOMIC DNA]</scope>
    <source>
        <strain evidence="9 10">RP1T</strain>
    </source>
</reference>
<evidence type="ECO:0000313" key="10">
    <source>
        <dbReference type="Proteomes" id="UP000237682"/>
    </source>
</evidence>
<evidence type="ECO:0000256" key="2">
    <source>
        <dbReference type="ARBA" id="ARBA00022448"/>
    </source>
</evidence>
<comment type="subcellular location">
    <subcellularLocation>
        <location evidence="1 7">Cell membrane</location>
        <topology evidence="1 7">Multi-pass membrane protein</topology>
    </subcellularLocation>
</comment>
<evidence type="ECO:0000259" key="8">
    <source>
        <dbReference type="PROSITE" id="PS50928"/>
    </source>
</evidence>
<dbReference type="PANTHER" id="PTHR30151:SF20">
    <property type="entry name" value="ABC TRANSPORTER PERMEASE PROTEIN HI_0355-RELATED"/>
    <property type="match status" value="1"/>
</dbReference>
<dbReference type="CDD" id="cd06261">
    <property type="entry name" value="TM_PBP2"/>
    <property type="match status" value="1"/>
</dbReference>
<proteinExistence type="inferred from homology"/>
<dbReference type="Pfam" id="PF00528">
    <property type="entry name" value="BPD_transp_1"/>
    <property type="match status" value="1"/>
</dbReference>
<dbReference type="AlphaFoldDB" id="A0A2S9QE90"/>
<feature type="transmembrane region" description="Helical" evidence="7">
    <location>
        <begin position="162"/>
        <end position="181"/>
    </location>
</feature>
<comment type="caution">
    <text evidence="9">The sequence shown here is derived from an EMBL/GenBank/DDBJ whole genome shotgun (WGS) entry which is preliminary data.</text>
</comment>
<evidence type="ECO:0000256" key="5">
    <source>
        <dbReference type="ARBA" id="ARBA00022989"/>
    </source>
</evidence>
<dbReference type="SUPFAM" id="SSF161098">
    <property type="entry name" value="MetI-like"/>
    <property type="match status" value="1"/>
</dbReference>
<comment type="similarity">
    <text evidence="7">Belongs to the binding-protein-dependent transport system permease family.</text>
</comment>
<name>A0A2S9QE90_9HYPH</name>
<keyword evidence="3" id="KW-1003">Cell membrane</keyword>
<keyword evidence="4 7" id="KW-0812">Transmembrane</keyword>
<gene>
    <name evidence="9" type="ORF">C5L14_12515</name>
</gene>
<keyword evidence="5 7" id="KW-1133">Transmembrane helix</keyword>
<protein>
    <submittedName>
        <fullName evidence="9">ABC transporter permease</fullName>
    </submittedName>
</protein>
<dbReference type="PROSITE" id="PS50928">
    <property type="entry name" value="ABC_TM1"/>
    <property type="match status" value="1"/>
</dbReference>
<feature type="transmembrane region" description="Helical" evidence="7">
    <location>
        <begin position="107"/>
        <end position="127"/>
    </location>
</feature>
<evidence type="ECO:0000256" key="1">
    <source>
        <dbReference type="ARBA" id="ARBA00004651"/>
    </source>
</evidence>
<dbReference type="OrthoDB" id="9786495at2"/>
<dbReference type="GO" id="GO:0005886">
    <property type="term" value="C:plasma membrane"/>
    <property type="evidence" value="ECO:0007669"/>
    <property type="project" value="UniProtKB-SubCell"/>
</dbReference>
<feature type="transmembrane region" description="Helical" evidence="7">
    <location>
        <begin position="211"/>
        <end position="237"/>
    </location>
</feature>
<keyword evidence="2 7" id="KW-0813">Transport</keyword>
<dbReference type="PANTHER" id="PTHR30151">
    <property type="entry name" value="ALKANE SULFONATE ABC TRANSPORTER-RELATED, MEMBRANE SUBUNIT"/>
    <property type="match status" value="1"/>
</dbReference>
<feature type="transmembrane region" description="Helical" evidence="7">
    <location>
        <begin position="134"/>
        <end position="156"/>
    </location>
</feature>
<evidence type="ECO:0000256" key="6">
    <source>
        <dbReference type="ARBA" id="ARBA00023136"/>
    </source>
</evidence>
<accession>A0A2S9QE90</accession>
<feature type="domain" description="ABC transmembrane type-1" evidence="8">
    <location>
        <begin position="96"/>
        <end position="280"/>
    </location>
</feature>
<feature type="transmembrane region" description="Helical" evidence="7">
    <location>
        <begin position="80"/>
        <end position="101"/>
    </location>
</feature>
<evidence type="ECO:0000313" key="9">
    <source>
        <dbReference type="EMBL" id="PRH87666.1"/>
    </source>
</evidence>
<dbReference type="InterPro" id="IPR000515">
    <property type="entry name" value="MetI-like"/>
</dbReference>
<feature type="transmembrane region" description="Helical" evidence="7">
    <location>
        <begin position="47"/>
        <end position="68"/>
    </location>
</feature>
<dbReference type="Proteomes" id="UP000237682">
    <property type="component" value="Unassembled WGS sequence"/>
</dbReference>
<dbReference type="EMBL" id="PUEJ01000004">
    <property type="protein sequence ID" value="PRH87666.1"/>
    <property type="molecule type" value="Genomic_DNA"/>
</dbReference>
<sequence>MAVSDTVPQFSKAKSFSKASSGDGQDVSLTNLSAFSSGPGIKSGFEVAAIVAVAVILIGGAELALRLFKVPLYIMPPPSAIVTALFTEFPLILPHLGYTLVELGGGFAIGACIGLILAALITQFPFAEKIIAPYILLLVTTPMLALVPLLILRFGFGYTPRIIAVALAAGPMVMINAATGFRRVDNAKIALARSYGASTLQIFWKIRAPMALPMILVGLMIGAIFGLLTAVGAEMVGGGFGLGNRLTTYSSMIQMPQFFAVVLVLSILGILIYVLFFLIGKKWASWEA</sequence>
<dbReference type="Gene3D" id="1.10.3720.10">
    <property type="entry name" value="MetI-like"/>
    <property type="match status" value="1"/>
</dbReference>
<keyword evidence="6 7" id="KW-0472">Membrane</keyword>
<feature type="transmembrane region" description="Helical" evidence="7">
    <location>
        <begin position="257"/>
        <end position="279"/>
    </location>
</feature>
<evidence type="ECO:0000256" key="7">
    <source>
        <dbReference type="RuleBase" id="RU363032"/>
    </source>
</evidence>
<keyword evidence="10" id="KW-1185">Reference proteome</keyword>